<feature type="transmembrane region" description="Helical" evidence="2">
    <location>
        <begin position="28"/>
        <end position="54"/>
    </location>
</feature>
<accession>A0A3N4J606</accession>
<feature type="region of interest" description="Disordered" evidence="1">
    <location>
        <begin position="1"/>
        <end position="21"/>
    </location>
</feature>
<evidence type="ECO:0000313" key="3">
    <source>
        <dbReference type="EMBL" id="RPA92687.1"/>
    </source>
</evidence>
<protein>
    <submittedName>
        <fullName evidence="3">Uncharacterized protein</fullName>
    </submittedName>
</protein>
<sequence length="78" mass="8761">MSAEGRQTGADSASGEAHVKPGRDRKSYLLPILSSALQTVLYACVHYIHILYLLPEGRKELREVGKEYRTELQKKSIC</sequence>
<proteinExistence type="predicted"/>
<evidence type="ECO:0000256" key="2">
    <source>
        <dbReference type="SAM" id="Phobius"/>
    </source>
</evidence>
<organism evidence="3 4">
    <name type="scientific">Choiromyces venosus 120613-1</name>
    <dbReference type="NCBI Taxonomy" id="1336337"/>
    <lineage>
        <taxon>Eukaryota</taxon>
        <taxon>Fungi</taxon>
        <taxon>Dikarya</taxon>
        <taxon>Ascomycota</taxon>
        <taxon>Pezizomycotina</taxon>
        <taxon>Pezizomycetes</taxon>
        <taxon>Pezizales</taxon>
        <taxon>Tuberaceae</taxon>
        <taxon>Choiromyces</taxon>
    </lineage>
</organism>
<dbReference type="AlphaFoldDB" id="A0A3N4J606"/>
<dbReference type="EMBL" id="ML120467">
    <property type="protein sequence ID" value="RPA92687.1"/>
    <property type="molecule type" value="Genomic_DNA"/>
</dbReference>
<keyword evidence="4" id="KW-1185">Reference proteome</keyword>
<keyword evidence="2" id="KW-0812">Transmembrane</keyword>
<evidence type="ECO:0000313" key="4">
    <source>
        <dbReference type="Proteomes" id="UP000276215"/>
    </source>
</evidence>
<reference evidence="3 4" key="1">
    <citation type="journal article" date="2018" name="Nat. Ecol. Evol.">
        <title>Pezizomycetes genomes reveal the molecular basis of ectomycorrhizal truffle lifestyle.</title>
        <authorList>
            <person name="Murat C."/>
            <person name="Payen T."/>
            <person name="Noel B."/>
            <person name="Kuo A."/>
            <person name="Morin E."/>
            <person name="Chen J."/>
            <person name="Kohler A."/>
            <person name="Krizsan K."/>
            <person name="Balestrini R."/>
            <person name="Da Silva C."/>
            <person name="Montanini B."/>
            <person name="Hainaut M."/>
            <person name="Levati E."/>
            <person name="Barry K.W."/>
            <person name="Belfiori B."/>
            <person name="Cichocki N."/>
            <person name="Clum A."/>
            <person name="Dockter R.B."/>
            <person name="Fauchery L."/>
            <person name="Guy J."/>
            <person name="Iotti M."/>
            <person name="Le Tacon F."/>
            <person name="Lindquist E.A."/>
            <person name="Lipzen A."/>
            <person name="Malagnac F."/>
            <person name="Mello A."/>
            <person name="Molinier V."/>
            <person name="Miyauchi S."/>
            <person name="Poulain J."/>
            <person name="Riccioni C."/>
            <person name="Rubini A."/>
            <person name="Sitrit Y."/>
            <person name="Splivallo R."/>
            <person name="Traeger S."/>
            <person name="Wang M."/>
            <person name="Zifcakova L."/>
            <person name="Wipf D."/>
            <person name="Zambonelli A."/>
            <person name="Paolocci F."/>
            <person name="Nowrousian M."/>
            <person name="Ottonello S."/>
            <person name="Baldrian P."/>
            <person name="Spatafora J.W."/>
            <person name="Henrissat B."/>
            <person name="Nagy L.G."/>
            <person name="Aury J.M."/>
            <person name="Wincker P."/>
            <person name="Grigoriev I.V."/>
            <person name="Bonfante P."/>
            <person name="Martin F.M."/>
        </authorList>
    </citation>
    <scope>NUCLEOTIDE SEQUENCE [LARGE SCALE GENOMIC DNA]</scope>
    <source>
        <strain evidence="3 4">120613-1</strain>
    </source>
</reference>
<gene>
    <name evidence="3" type="ORF">L873DRAFT_1817203</name>
</gene>
<name>A0A3N4J606_9PEZI</name>
<keyword evidence="2" id="KW-0472">Membrane</keyword>
<evidence type="ECO:0000256" key="1">
    <source>
        <dbReference type="SAM" id="MobiDB-lite"/>
    </source>
</evidence>
<dbReference type="Proteomes" id="UP000276215">
    <property type="component" value="Unassembled WGS sequence"/>
</dbReference>
<keyword evidence="2" id="KW-1133">Transmembrane helix</keyword>